<organism evidence="4 5">
    <name type="scientific">Stemphylium lycopersici</name>
    <name type="common">Tomato gray leaf spot disease fungus</name>
    <name type="synonym">Thyrospora lycopersici</name>
    <dbReference type="NCBI Taxonomy" id="183478"/>
    <lineage>
        <taxon>Eukaryota</taxon>
        <taxon>Fungi</taxon>
        <taxon>Dikarya</taxon>
        <taxon>Ascomycota</taxon>
        <taxon>Pezizomycotina</taxon>
        <taxon>Dothideomycetes</taxon>
        <taxon>Pleosporomycetidae</taxon>
        <taxon>Pleosporales</taxon>
        <taxon>Pleosporineae</taxon>
        <taxon>Pleosporaceae</taxon>
        <taxon>Stemphylium</taxon>
    </lineage>
</organism>
<keyword evidence="2" id="KW-0560">Oxidoreductase</keyword>
<dbReference type="InterPro" id="IPR002347">
    <property type="entry name" value="SDR_fam"/>
</dbReference>
<dbReference type="PANTHER" id="PTHR43180">
    <property type="entry name" value="3-OXOACYL-(ACYL-CARRIER-PROTEIN) REDUCTASE (AFU_ORTHOLOGUE AFUA_6G11210)"/>
    <property type="match status" value="1"/>
</dbReference>
<evidence type="ECO:0000256" key="1">
    <source>
        <dbReference type="ARBA" id="ARBA00006484"/>
    </source>
</evidence>
<dbReference type="Gene3D" id="3.40.50.720">
    <property type="entry name" value="NAD(P)-binding Rossmann-like Domain"/>
    <property type="match status" value="1"/>
</dbReference>
<evidence type="ECO:0000256" key="3">
    <source>
        <dbReference type="SAM" id="MobiDB-lite"/>
    </source>
</evidence>
<comment type="similarity">
    <text evidence="1">Belongs to the short-chain dehydrogenases/reductases (SDR) family.</text>
</comment>
<keyword evidence="5" id="KW-1185">Reference proteome</keyword>
<evidence type="ECO:0000313" key="4">
    <source>
        <dbReference type="EMBL" id="RAR14254.1"/>
    </source>
</evidence>
<dbReference type="Pfam" id="PF00106">
    <property type="entry name" value="adh_short"/>
    <property type="match status" value="1"/>
</dbReference>
<evidence type="ECO:0000313" key="5">
    <source>
        <dbReference type="Proteomes" id="UP000249619"/>
    </source>
</evidence>
<sequence>MSSKKVAIITGGSSGMGHAVAQSLSQSPLWAIHMLDLNPPPCPLPNSEFHRCDVTDEPTLGSIFSSIYAQHQRLDFVFANAGIAERNYFYERPKEQDEAAEVKGDAPPPLPVPGMHSLVDINMPISLSS</sequence>
<dbReference type="PRINTS" id="PR00081">
    <property type="entry name" value="GDHRDH"/>
</dbReference>
<dbReference type="PANTHER" id="PTHR43180:SF66">
    <property type="entry name" value="SHORT-CHAIN DEHYDROGENASE_REDUCTASE FAMILY PROTEIN"/>
    <property type="match status" value="1"/>
</dbReference>
<name>A0A364NA78_STELY</name>
<comment type="caution">
    <text evidence="4">The sequence shown here is derived from an EMBL/GenBank/DDBJ whole genome shotgun (WGS) entry which is preliminary data.</text>
</comment>
<feature type="compositionally biased region" description="Basic and acidic residues" evidence="3">
    <location>
        <begin position="94"/>
        <end position="104"/>
    </location>
</feature>
<reference evidence="5" key="1">
    <citation type="submission" date="2018-05" db="EMBL/GenBank/DDBJ databases">
        <title>Draft genome sequence of Stemphylium lycopersici strain CIDEFI 213.</title>
        <authorList>
            <person name="Medina R."/>
            <person name="Franco M.E.E."/>
            <person name="Lucentini C.G."/>
            <person name="Saparrat M.C.N."/>
            <person name="Balatti P.A."/>
        </authorList>
    </citation>
    <scope>NUCLEOTIDE SEQUENCE [LARGE SCALE GENOMIC DNA]</scope>
    <source>
        <strain evidence="5">CIDEFI 213</strain>
    </source>
</reference>
<dbReference type="GO" id="GO:0016491">
    <property type="term" value="F:oxidoreductase activity"/>
    <property type="evidence" value="ECO:0007669"/>
    <property type="project" value="UniProtKB-KW"/>
</dbReference>
<dbReference type="Proteomes" id="UP000249619">
    <property type="component" value="Unassembled WGS sequence"/>
</dbReference>
<dbReference type="InterPro" id="IPR036291">
    <property type="entry name" value="NAD(P)-bd_dom_sf"/>
</dbReference>
<dbReference type="EMBL" id="QGDH01000024">
    <property type="protein sequence ID" value="RAR14254.1"/>
    <property type="molecule type" value="Genomic_DNA"/>
</dbReference>
<evidence type="ECO:0000256" key="2">
    <source>
        <dbReference type="ARBA" id="ARBA00023002"/>
    </source>
</evidence>
<proteinExistence type="inferred from homology"/>
<feature type="region of interest" description="Disordered" evidence="3">
    <location>
        <begin position="94"/>
        <end position="113"/>
    </location>
</feature>
<accession>A0A364NA78</accession>
<dbReference type="AlphaFoldDB" id="A0A364NA78"/>
<dbReference type="SUPFAM" id="SSF51735">
    <property type="entry name" value="NAD(P)-binding Rossmann-fold domains"/>
    <property type="match status" value="1"/>
</dbReference>
<dbReference type="OrthoDB" id="5371740at2759"/>
<protein>
    <submittedName>
        <fullName evidence="4">NAD(P)-binding protein</fullName>
    </submittedName>
</protein>
<dbReference type="STRING" id="183478.A0A364NA78"/>
<gene>
    <name evidence="4" type="ORF">DDE83_002366</name>
</gene>